<evidence type="ECO:0000313" key="4">
    <source>
        <dbReference type="Proteomes" id="UP001175226"/>
    </source>
</evidence>
<feature type="transmembrane region" description="Helical" evidence="2">
    <location>
        <begin position="37"/>
        <end position="58"/>
    </location>
</feature>
<organism evidence="3 4">
    <name type="scientific">Armillaria borealis</name>
    <dbReference type="NCBI Taxonomy" id="47425"/>
    <lineage>
        <taxon>Eukaryota</taxon>
        <taxon>Fungi</taxon>
        <taxon>Dikarya</taxon>
        <taxon>Basidiomycota</taxon>
        <taxon>Agaricomycotina</taxon>
        <taxon>Agaricomycetes</taxon>
        <taxon>Agaricomycetidae</taxon>
        <taxon>Agaricales</taxon>
        <taxon>Marasmiineae</taxon>
        <taxon>Physalacriaceae</taxon>
        <taxon>Armillaria</taxon>
    </lineage>
</organism>
<dbReference type="AlphaFoldDB" id="A0AA39K2J3"/>
<dbReference type="Proteomes" id="UP001175226">
    <property type="component" value="Unassembled WGS sequence"/>
</dbReference>
<evidence type="ECO:0000313" key="3">
    <source>
        <dbReference type="EMBL" id="KAK0453396.1"/>
    </source>
</evidence>
<feature type="region of interest" description="Disordered" evidence="1">
    <location>
        <begin position="1"/>
        <end position="30"/>
    </location>
</feature>
<comment type="caution">
    <text evidence="3">The sequence shown here is derived from an EMBL/GenBank/DDBJ whole genome shotgun (WGS) entry which is preliminary data.</text>
</comment>
<gene>
    <name evidence="3" type="ORF">EV421DRAFT_1897409</name>
</gene>
<protein>
    <submittedName>
        <fullName evidence="3">Uncharacterized protein</fullName>
    </submittedName>
</protein>
<reference evidence="3" key="1">
    <citation type="submission" date="2023-06" db="EMBL/GenBank/DDBJ databases">
        <authorList>
            <consortium name="Lawrence Berkeley National Laboratory"/>
            <person name="Ahrendt S."/>
            <person name="Sahu N."/>
            <person name="Indic B."/>
            <person name="Wong-Bajracharya J."/>
            <person name="Merenyi Z."/>
            <person name="Ke H.-M."/>
            <person name="Monk M."/>
            <person name="Kocsube S."/>
            <person name="Drula E."/>
            <person name="Lipzen A."/>
            <person name="Balint B."/>
            <person name="Henrissat B."/>
            <person name="Andreopoulos B."/>
            <person name="Martin F.M."/>
            <person name="Harder C.B."/>
            <person name="Rigling D."/>
            <person name="Ford K.L."/>
            <person name="Foster G.D."/>
            <person name="Pangilinan J."/>
            <person name="Papanicolaou A."/>
            <person name="Barry K."/>
            <person name="LaButti K."/>
            <person name="Viragh M."/>
            <person name="Koriabine M."/>
            <person name="Yan M."/>
            <person name="Riley R."/>
            <person name="Champramary S."/>
            <person name="Plett K.L."/>
            <person name="Tsai I.J."/>
            <person name="Slot J."/>
            <person name="Sipos G."/>
            <person name="Plett J."/>
            <person name="Nagy L.G."/>
            <person name="Grigoriev I.V."/>
        </authorList>
    </citation>
    <scope>NUCLEOTIDE SEQUENCE</scope>
    <source>
        <strain evidence="3">FPL87.14</strain>
    </source>
</reference>
<evidence type="ECO:0000256" key="1">
    <source>
        <dbReference type="SAM" id="MobiDB-lite"/>
    </source>
</evidence>
<keyword evidence="4" id="KW-1185">Reference proteome</keyword>
<name>A0AA39K2J3_9AGAR</name>
<accession>A0AA39K2J3</accession>
<dbReference type="EMBL" id="JAUEPT010000003">
    <property type="protein sequence ID" value="KAK0453396.1"/>
    <property type="molecule type" value="Genomic_DNA"/>
</dbReference>
<feature type="compositionally biased region" description="Polar residues" evidence="1">
    <location>
        <begin position="1"/>
        <end position="14"/>
    </location>
</feature>
<sequence>MNTSTPSQDAQSTPPAGDSSEVHAVANENSRRSPSSLVGRFAILAAFIVPITFIPYLLTRGHVSSLRRQILELEKSNRVMRRELTLESSLHSEEHKRLRGLVQGIKEELAVLQAVSQERDAKHIKGGEEVRSELQSLLEAIRGSRSTQSATSKALGTSLADIAAFMQELELVMGLQGTINGGHLHEERVDRLRQLAFRLSAQRTGAGSDEAGVSSSPIIDIADHWKLGSTRVRLTIDVLRRLFAIIVAYGWVSVYPT</sequence>
<proteinExistence type="predicted"/>
<keyword evidence="2" id="KW-0812">Transmembrane</keyword>
<keyword evidence="2" id="KW-1133">Transmembrane helix</keyword>
<keyword evidence="2" id="KW-0472">Membrane</keyword>
<feature type="transmembrane region" description="Helical" evidence="2">
    <location>
        <begin position="238"/>
        <end position="255"/>
    </location>
</feature>
<evidence type="ECO:0000256" key="2">
    <source>
        <dbReference type="SAM" id="Phobius"/>
    </source>
</evidence>